<evidence type="ECO:0000313" key="2">
    <source>
        <dbReference type="EMBL" id="MFA0812711.1"/>
    </source>
</evidence>
<protein>
    <submittedName>
        <fullName evidence="2">2-dehydropantoate 2-reductase</fullName>
    </submittedName>
</protein>
<proteinExistence type="predicted"/>
<dbReference type="EMBL" id="JBGMEK010000051">
    <property type="protein sequence ID" value="MFA0812711.1"/>
    <property type="molecule type" value="Genomic_DNA"/>
</dbReference>
<dbReference type="Proteomes" id="UP001569428">
    <property type="component" value="Unassembled WGS sequence"/>
</dbReference>
<dbReference type="SUPFAM" id="SSF51735">
    <property type="entry name" value="NAD(P)-binding Rossmann-fold domains"/>
    <property type="match status" value="1"/>
</dbReference>
<gene>
    <name evidence="2" type="ORF">ACCI49_17495</name>
</gene>
<dbReference type="InterPro" id="IPR036291">
    <property type="entry name" value="NAD(P)-bd_dom_sf"/>
</dbReference>
<dbReference type="InterPro" id="IPR013332">
    <property type="entry name" value="KPR_N"/>
</dbReference>
<feature type="domain" description="Ketopantoate reductase N-terminal" evidence="1">
    <location>
        <begin position="6"/>
        <end position="101"/>
    </location>
</feature>
<dbReference type="Gene3D" id="3.40.50.720">
    <property type="entry name" value="NAD(P)-binding Rossmann-like Domain"/>
    <property type="match status" value="1"/>
</dbReference>
<dbReference type="RefSeq" id="WP_371840420.1">
    <property type="nucleotide sequence ID" value="NZ_JBGMEK010000051.1"/>
</dbReference>
<name>A0ABV4P2W7_9GAMM</name>
<reference evidence="2 3" key="1">
    <citation type="submission" date="2024-08" db="EMBL/GenBank/DDBJ databases">
        <authorList>
            <person name="Ishaq N."/>
        </authorList>
    </citation>
    <scope>NUCLEOTIDE SEQUENCE [LARGE SCALE GENOMIC DNA]</scope>
    <source>
        <strain evidence="2 3">DSM 18651</strain>
    </source>
</reference>
<accession>A0ABV4P2W7</accession>
<sequence length="115" mass="13222">MHKEKILILGAGSIGSYLAAKLYKSHYHVDVIGRKAEKIGLQIFINSEKFDFPPTSRHVKDSNIYDFVLLSSKIYDLENNLNFLAKCKFQSKVIILLQNGFFDIYISTKNYITKT</sequence>
<comment type="caution">
    <text evidence="2">The sequence shown here is derived from an EMBL/GenBank/DDBJ whole genome shotgun (WGS) entry which is preliminary data.</text>
</comment>
<evidence type="ECO:0000313" key="3">
    <source>
        <dbReference type="Proteomes" id="UP001569428"/>
    </source>
</evidence>
<keyword evidence="3" id="KW-1185">Reference proteome</keyword>
<evidence type="ECO:0000259" key="1">
    <source>
        <dbReference type="Pfam" id="PF02558"/>
    </source>
</evidence>
<organism evidence="2 3">
    <name type="scientific">Microbulbifer epialgicus</name>
    <dbReference type="NCBI Taxonomy" id="393907"/>
    <lineage>
        <taxon>Bacteria</taxon>
        <taxon>Pseudomonadati</taxon>
        <taxon>Pseudomonadota</taxon>
        <taxon>Gammaproteobacteria</taxon>
        <taxon>Cellvibrionales</taxon>
        <taxon>Microbulbiferaceae</taxon>
        <taxon>Microbulbifer</taxon>
    </lineage>
</organism>
<dbReference type="Pfam" id="PF02558">
    <property type="entry name" value="ApbA"/>
    <property type="match status" value="1"/>
</dbReference>